<evidence type="ECO:0000313" key="10">
    <source>
        <dbReference type="EMBL" id="GEJ58402.1"/>
    </source>
</evidence>
<accession>A0A7I9VPS0</accession>
<dbReference type="InterPro" id="IPR011006">
    <property type="entry name" value="CheY-like_superfamily"/>
</dbReference>
<feature type="domain" description="Response regulatory" evidence="8">
    <location>
        <begin position="14"/>
        <end position="130"/>
    </location>
</feature>
<feature type="active site" evidence="5 6">
    <location>
        <position position="182"/>
    </location>
</feature>
<evidence type="ECO:0000259" key="8">
    <source>
        <dbReference type="PROSITE" id="PS50110"/>
    </source>
</evidence>
<name>A0A7I9VPS0_9BACT</name>
<evidence type="ECO:0000256" key="2">
    <source>
        <dbReference type="ARBA" id="ARBA00022500"/>
    </source>
</evidence>
<reference evidence="11" key="1">
    <citation type="journal article" date="2020" name="Appl. Environ. Microbiol.">
        <title>Diazotrophic Anaeromyxobacter Isolates from Soils.</title>
        <authorList>
            <person name="Masuda Y."/>
            <person name="Yamanaka H."/>
            <person name="Xu Z.X."/>
            <person name="Shiratori Y."/>
            <person name="Aono T."/>
            <person name="Amachi S."/>
            <person name="Senoo K."/>
            <person name="Itoh H."/>
        </authorList>
    </citation>
    <scope>NUCLEOTIDE SEQUENCE [LARGE SCALE GENOMIC DNA]</scope>
    <source>
        <strain evidence="11">R267</strain>
    </source>
</reference>
<dbReference type="PANTHER" id="PTHR42872:SF6">
    <property type="entry name" value="PROTEIN-GLUTAMATE METHYLESTERASE_PROTEIN-GLUTAMINE GLUTAMINASE"/>
    <property type="match status" value="1"/>
</dbReference>
<dbReference type="Gene3D" id="3.40.50.2300">
    <property type="match status" value="1"/>
</dbReference>
<dbReference type="InterPro" id="IPR001789">
    <property type="entry name" value="Sig_transdc_resp-reg_receiver"/>
</dbReference>
<evidence type="ECO:0000256" key="3">
    <source>
        <dbReference type="ARBA" id="ARBA00022801"/>
    </source>
</evidence>
<dbReference type="AlphaFoldDB" id="A0A7I9VPS0"/>
<dbReference type="EC" id="3.1.1.61" evidence="5"/>
<proteinExistence type="inferred from homology"/>
<feature type="domain" description="CheB-type methylesterase" evidence="9">
    <location>
        <begin position="170"/>
        <end position="360"/>
    </location>
</feature>
<dbReference type="GO" id="GO:0050568">
    <property type="term" value="F:protein-glutamine glutaminase activity"/>
    <property type="evidence" value="ECO:0007669"/>
    <property type="project" value="UniProtKB-UniRule"/>
</dbReference>
<keyword evidence="1 5" id="KW-0963">Cytoplasm</keyword>
<dbReference type="HAMAP" id="MF_00099">
    <property type="entry name" value="CheB_chemtxs"/>
    <property type="match status" value="1"/>
</dbReference>
<dbReference type="NCBIfam" id="NF009206">
    <property type="entry name" value="PRK12555.1"/>
    <property type="match status" value="1"/>
</dbReference>
<comment type="PTM">
    <text evidence="5">Phosphorylated by CheA. Phosphorylation of the N-terminal regulatory domain activates the methylesterase activity.</text>
</comment>
<dbReference type="GO" id="GO:0008984">
    <property type="term" value="F:protein-glutamate methylesterase activity"/>
    <property type="evidence" value="ECO:0007669"/>
    <property type="project" value="UniProtKB-UniRule"/>
</dbReference>
<comment type="domain">
    <text evidence="5">Contains a C-terminal catalytic domain, and an N-terminal region which modulates catalytic activity.</text>
</comment>
<dbReference type="SUPFAM" id="SSF52738">
    <property type="entry name" value="Methylesterase CheB, C-terminal domain"/>
    <property type="match status" value="1"/>
</dbReference>
<keyword evidence="2 5" id="KW-0145">Chemotaxis</keyword>
<protein>
    <recommendedName>
        <fullName evidence="5">Protein-glutamate methylesterase/protein-glutamine glutaminase</fullName>
        <ecNumber evidence="5">3.1.1.61</ecNumber>
        <ecNumber evidence="5">3.5.1.44</ecNumber>
    </recommendedName>
</protein>
<dbReference type="PIRSF" id="PIRSF000876">
    <property type="entry name" value="RR_chemtxs_CheB"/>
    <property type="match status" value="1"/>
</dbReference>
<dbReference type="CDD" id="cd17541">
    <property type="entry name" value="REC_CheB-like"/>
    <property type="match status" value="1"/>
</dbReference>
<evidence type="ECO:0000313" key="11">
    <source>
        <dbReference type="Proteomes" id="UP000503640"/>
    </source>
</evidence>
<comment type="caution">
    <text evidence="10">The sequence shown here is derived from an EMBL/GenBank/DDBJ whole genome shotgun (WGS) entry which is preliminary data.</text>
</comment>
<dbReference type="Proteomes" id="UP000503640">
    <property type="component" value="Unassembled WGS sequence"/>
</dbReference>
<dbReference type="InterPro" id="IPR035909">
    <property type="entry name" value="CheB_C"/>
</dbReference>
<evidence type="ECO:0000256" key="7">
    <source>
        <dbReference type="PROSITE-ProRule" id="PRU00169"/>
    </source>
</evidence>
<comment type="subcellular location">
    <subcellularLocation>
        <location evidence="5">Cytoplasm</location>
    </subcellularLocation>
</comment>
<dbReference type="InterPro" id="IPR000673">
    <property type="entry name" value="Sig_transdc_resp-reg_Me-estase"/>
</dbReference>
<evidence type="ECO:0000256" key="6">
    <source>
        <dbReference type="PROSITE-ProRule" id="PRU00050"/>
    </source>
</evidence>
<dbReference type="GO" id="GO:0006935">
    <property type="term" value="P:chemotaxis"/>
    <property type="evidence" value="ECO:0007669"/>
    <property type="project" value="UniProtKB-UniRule"/>
</dbReference>
<feature type="active site" evidence="5 6">
    <location>
        <position position="208"/>
    </location>
</feature>
<keyword evidence="5 7" id="KW-0597">Phosphoprotein</keyword>
<keyword evidence="3 5" id="KW-0378">Hydrolase</keyword>
<dbReference type="Gene3D" id="3.40.50.180">
    <property type="entry name" value="Methylesterase CheB, C-terminal domain"/>
    <property type="match status" value="1"/>
</dbReference>
<dbReference type="GO" id="GO:0000156">
    <property type="term" value="F:phosphorelay response regulator activity"/>
    <property type="evidence" value="ECO:0007669"/>
    <property type="project" value="InterPro"/>
</dbReference>
<evidence type="ECO:0000256" key="4">
    <source>
        <dbReference type="ARBA" id="ARBA00048267"/>
    </source>
</evidence>
<dbReference type="GO" id="GO:0005737">
    <property type="term" value="C:cytoplasm"/>
    <property type="evidence" value="ECO:0007669"/>
    <property type="project" value="UniProtKB-SubCell"/>
</dbReference>
<dbReference type="RefSeq" id="WP_176066906.1">
    <property type="nucleotide sequence ID" value="NZ_BJTG01000007.1"/>
</dbReference>
<comment type="function">
    <text evidence="5">Involved in chemotaxis. Part of a chemotaxis signal transduction system that modulates chemotaxis in response to various stimuli. Catalyzes the demethylation of specific methylglutamate residues introduced into the chemoreceptors (methyl-accepting chemotaxis proteins or MCP) by CheR. Also mediates the irreversible deamidation of specific glutamine residues to glutamic acid.</text>
</comment>
<dbReference type="CDD" id="cd16432">
    <property type="entry name" value="CheB_Rec"/>
    <property type="match status" value="1"/>
</dbReference>
<feature type="active site" evidence="5 6">
    <location>
        <position position="304"/>
    </location>
</feature>
<comment type="similarity">
    <text evidence="5">Belongs to the CheB family.</text>
</comment>
<comment type="catalytic activity">
    <reaction evidence="4 5">
        <text>[protein]-L-glutamate 5-O-methyl ester + H2O = L-glutamyl-[protein] + methanol + H(+)</text>
        <dbReference type="Rhea" id="RHEA:23236"/>
        <dbReference type="Rhea" id="RHEA-COMP:10208"/>
        <dbReference type="Rhea" id="RHEA-COMP:10311"/>
        <dbReference type="ChEBI" id="CHEBI:15377"/>
        <dbReference type="ChEBI" id="CHEBI:15378"/>
        <dbReference type="ChEBI" id="CHEBI:17790"/>
        <dbReference type="ChEBI" id="CHEBI:29973"/>
        <dbReference type="ChEBI" id="CHEBI:82795"/>
        <dbReference type="EC" id="3.1.1.61"/>
    </reaction>
</comment>
<dbReference type="EMBL" id="BJTG01000007">
    <property type="protein sequence ID" value="GEJ58402.1"/>
    <property type="molecule type" value="Genomic_DNA"/>
</dbReference>
<dbReference type="SUPFAM" id="SSF52172">
    <property type="entry name" value="CheY-like"/>
    <property type="match status" value="1"/>
</dbReference>
<sequence length="360" mass="37625">MTSPSRPASPAPPRVLVVDDSAVVRQVLTAILSSAGMQVEVAGDPLIAMERMARQRPDAVVLDIEMPRMDGLTFLRRLMSADEPVPALICSSLAGPGTEVALQALDEGAVGIVEKPRLGVKGFLQDSARQLIEAVRGALHARVRTRAARPEPRHDAGAVLPPPAKAVRLATTTSKVVAVGASTGGTEALRELLMALPPDAPGIAIVQHMPEAFTGPFARRLHGLCRIEVKEAQQGDRLCSGRALVAPGNHHLAVRRSGAHYFAEVLEGPPVSRHRPSVDVLFRSTAQAAGANAVGVILTGMGDDGAQGLLELRQAGAHTIAQDEATSVVFGMPRMAIEAGAASEVLPLPAIAAAMLRRAS</sequence>
<dbReference type="PROSITE" id="PS50122">
    <property type="entry name" value="CHEB"/>
    <property type="match status" value="1"/>
</dbReference>
<dbReference type="NCBIfam" id="NF001965">
    <property type="entry name" value="PRK00742.1"/>
    <property type="match status" value="1"/>
</dbReference>
<evidence type="ECO:0000256" key="5">
    <source>
        <dbReference type="HAMAP-Rule" id="MF_00099"/>
    </source>
</evidence>
<dbReference type="InterPro" id="IPR008248">
    <property type="entry name" value="CheB-like"/>
</dbReference>
<gene>
    <name evidence="10" type="primary">cheB2_2</name>
    <name evidence="5" type="synonym">cheB</name>
    <name evidence="10" type="ORF">AMYX_31430</name>
</gene>
<evidence type="ECO:0000259" key="9">
    <source>
        <dbReference type="PROSITE" id="PS50122"/>
    </source>
</evidence>
<dbReference type="Pfam" id="PF01339">
    <property type="entry name" value="CheB_methylest"/>
    <property type="match status" value="1"/>
</dbReference>
<feature type="modified residue" description="4-aspartylphosphate" evidence="5 7">
    <location>
        <position position="63"/>
    </location>
</feature>
<dbReference type="PANTHER" id="PTHR42872">
    <property type="entry name" value="PROTEIN-GLUTAMATE METHYLESTERASE/PROTEIN-GLUTAMINE GLUTAMINASE"/>
    <property type="match status" value="1"/>
</dbReference>
<evidence type="ECO:0000256" key="1">
    <source>
        <dbReference type="ARBA" id="ARBA00022490"/>
    </source>
</evidence>
<comment type="catalytic activity">
    <reaction evidence="5">
        <text>L-glutaminyl-[protein] + H2O = L-glutamyl-[protein] + NH4(+)</text>
        <dbReference type="Rhea" id="RHEA:16441"/>
        <dbReference type="Rhea" id="RHEA-COMP:10207"/>
        <dbReference type="Rhea" id="RHEA-COMP:10208"/>
        <dbReference type="ChEBI" id="CHEBI:15377"/>
        <dbReference type="ChEBI" id="CHEBI:28938"/>
        <dbReference type="ChEBI" id="CHEBI:29973"/>
        <dbReference type="ChEBI" id="CHEBI:30011"/>
        <dbReference type="EC" id="3.5.1.44"/>
    </reaction>
</comment>
<dbReference type="SMART" id="SM00448">
    <property type="entry name" value="REC"/>
    <property type="match status" value="1"/>
</dbReference>
<keyword evidence="11" id="KW-1185">Reference proteome</keyword>
<dbReference type="PROSITE" id="PS50110">
    <property type="entry name" value="RESPONSE_REGULATORY"/>
    <property type="match status" value="1"/>
</dbReference>
<dbReference type="Pfam" id="PF00072">
    <property type="entry name" value="Response_reg"/>
    <property type="match status" value="1"/>
</dbReference>
<dbReference type="EC" id="3.5.1.44" evidence="5"/>
<organism evidence="10 11">
    <name type="scientific">Anaeromyxobacter diazotrophicus</name>
    <dbReference type="NCBI Taxonomy" id="2590199"/>
    <lineage>
        <taxon>Bacteria</taxon>
        <taxon>Pseudomonadati</taxon>
        <taxon>Myxococcota</taxon>
        <taxon>Myxococcia</taxon>
        <taxon>Myxococcales</taxon>
        <taxon>Cystobacterineae</taxon>
        <taxon>Anaeromyxobacteraceae</taxon>
        <taxon>Anaeromyxobacter</taxon>
    </lineage>
</organism>